<evidence type="ECO:0000256" key="7">
    <source>
        <dbReference type="ARBA" id="ARBA00047925"/>
    </source>
</evidence>
<protein>
    <recommendedName>
        <fullName evidence="8">NAD kinase</fullName>
        <ecNumber evidence="8">2.7.1.23</ecNumber>
    </recommendedName>
    <alternativeName>
        <fullName evidence="8">ATP-dependent NAD kinase</fullName>
    </alternativeName>
</protein>
<organism evidence="9 10">
    <name type="scientific">Candidatus Nitrospira neomarina</name>
    <dbReference type="NCBI Taxonomy" id="3020899"/>
    <lineage>
        <taxon>Bacteria</taxon>
        <taxon>Pseudomonadati</taxon>
        <taxon>Nitrospirota</taxon>
        <taxon>Nitrospiria</taxon>
        <taxon>Nitrospirales</taxon>
        <taxon>Nitrospiraceae</taxon>
        <taxon>Nitrospira</taxon>
    </lineage>
</organism>
<evidence type="ECO:0000313" key="9">
    <source>
        <dbReference type="EMBL" id="WNM61848.1"/>
    </source>
</evidence>
<dbReference type="EMBL" id="CP116968">
    <property type="protein sequence ID" value="WNM61848.1"/>
    <property type="molecule type" value="Genomic_DNA"/>
</dbReference>
<evidence type="ECO:0000256" key="4">
    <source>
        <dbReference type="ARBA" id="ARBA00022840"/>
    </source>
</evidence>
<dbReference type="Gene3D" id="3.40.50.10330">
    <property type="entry name" value="Probable inorganic polyphosphate/atp-NAD kinase, domain 1"/>
    <property type="match status" value="1"/>
</dbReference>
<evidence type="ECO:0000256" key="1">
    <source>
        <dbReference type="ARBA" id="ARBA00022679"/>
    </source>
</evidence>
<keyword evidence="6 8" id="KW-0520">NAD</keyword>
<dbReference type="GO" id="GO:0051287">
    <property type="term" value="F:NAD binding"/>
    <property type="evidence" value="ECO:0007669"/>
    <property type="project" value="UniProtKB-ARBA"/>
</dbReference>
<keyword evidence="8" id="KW-0963">Cytoplasm</keyword>
<feature type="active site" description="Proton acceptor" evidence="8">
    <location>
        <position position="68"/>
    </location>
</feature>
<feature type="binding site" evidence="8">
    <location>
        <position position="153"/>
    </location>
    <ligand>
        <name>NAD(+)</name>
        <dbReference type="ChEBI" id="CHEBI:57540"/>
    </ligand>
</feature>
<dbReference type="GO" id="GO:0003951">
    <property type="term" value="F:NAD+ kinase activity"/>
    <property type="evidence" value="ECO:0007669"/>
    <property type="project" value="UniProtKB-UniRule"/>
</dbReference>
<dbReference type="InterPro" id="IPR017438">
    <property type="entry name" value="ATP-NAD_kinase_N"/>
</dbReference>
<dbReference type="InterPro" id="IPR016064">
    <property type="entry name" value="NAD/diacylglycerol_kinase_sf"/>
</dbReference>
<keyword evidence="1 8" id="KW-0808">Transferase</keyword>
<dbReference type="GO" id="GO:0005524">
    <property type="term" value="F:ATP binding"/>
    <property type="evidence" value="ECO:0007669"/>
    <property type="project" value="UniProtKB-KW"/>
</dbReference>
<dbReference type="GO" id="GO:0046872">
    <property type="term" value="F:metal ion binding"/>
    <property type="evidence" value="ECO:0007669"/>
    <property type="project" value="UniProtKB-UniRule"/>
</dbReference>
<dbReference type="GO" id="GO:0005737">
    <property type="term" value="C:cytoplasm"/>
    <property type="evidence" value="ECO:0007669"/>
    <property type="project" value="UniProtKB-SubCell"/>
</dbReference>
<keyword evidence="2 8" id="KW-0547">Nucleotide-binding</keyword>
<comment type="similarity">
    <text evidence="8">Belongs to the NAD kinase family.</text>
</comment>
<gene>
    <name evidence="8" type="primary">nadK</name>
    <name evidence="9" type="ORF">PQG83_19210</name>
</gene>
<name>A0AA96GMF5_9BACT</name>
<dbReference type="FunFam" id="2.60.200.30:FF:000009">
    <property type="entry name" value="Poly(P)/ATP NAD kinase"/>
    <property type="match status" value="1"/>
</dbReference>
<feature type="binding site" evidence="8">
    <location>
        <position position="170"/>
    </location>
    <ligand>
        <name>NAD(+)</name>
        <dbReference type="ChEBI" id="CHEBI:57540"/>
    </ligand>
</feature>
<dbReference type="EC" id="2.7.1.23" evidence="8"/>
<accession>A0AA96GMF5</accession>
<comment type="caution">
    <text evidence="8">Lacks conserved residue(s) required for the propagation of feature annotation.</text>
</comment>
<comment type="cofactor">
    <cofactor evidence="8">
        <name>a divalent metal cation</name>
        <dbReference type="ChEBI" id="CHEBI:60240"/>
    </cofactor>
</comment>
<dbReference type="GO" id="GO:0019674">
    <property type="term" value="P:NAD+ metabolic process"/>
    <property type="evidence" value="ECO:0007669"/>
    <property type="project" value="InterPro"/>
</dbReference>
<feature type="binding site" evidence="8">
    <location>
        <position position="172"/>
    </location>
    <ligand>
        <name>NAD(+)</name>
        <dbReference type="ChEBI" id="CHEBI:57540"/>
    </ligand>
</feature>
<feature type="binding site" evidence="8">
    <location>
        <position position="241"/>
    </location>
    <ligand>
        <name>NAD(+)</name>
        <dbReference type="ChEBI" id="CHEBI:57540"/>
    </ligand>
</feature>
<keyword evidence="4 8" id="KW-0067">ATP-binding</keyword>
<sequence length="284" mass="31340">MSTFQTIGIITKPNAPNILKEISYLRDWLVAHHKTVIIDSTQGFPTSDSPTRIQIARKADLLIVLGGDGTMLSGARLVEQRGIPILGVNMGGLGFLTEINFDDLPTALEKVFAGEWQLDKRLMLKVQLQRGDQILCTYSALNDVVISKGHLARMIATKIWVNHAFMTNLRGDGLIIATPTGSTAYSLSAKGPILDPRLEVLLINPICPHTFSHRPFLAPGDVPITIELRSQEPAMATIDGQVGVEMLTGDLVQVRASDHRTHLIRFPERSYFEVLRTKLKWGDG</sequence>
<comment type="catalytic activity">
    <reaction evidence="7 8">
        <text>NAD(+) + ATP = ADP + NADP(+) + H(+)</text>
        <dbReference type="Rhea" id="RHEA:18629"/>
        <dbReference type="ChEBI" id="CHEBI:15378"/>
        <dbReference type="ChEBI" id="CHEBI:30616"/>
        <dbReference type="ChEBI" id="CHEBI:57540"/>
        <dbReference type="ChEBI" id="CHEBI:58349"/>
        <dbReference type="ChEBI" id="CHEBI:456216"/>
        <dbReference type="EC" id="2.7.1.23"/>
    </reaction>
</comment>
<comment type="function">
    <text evidence="8">Involved in the regulation of the intracellular balance of NAD and NADP, and is a key enzyme in the biosynthesis of NADP. Catalyzes specifically the phosphorylation on 2'-hydroxyl of the adenosine moiety of NAD to yield NADP.</text>
</comment>
<evidence type="ECO:0000256" key="6">
    <source>
        <dbReference type="ARBA" id="ARBA00023027"/>
    </source>
</evidence>
<evidence type="ECO:0000313" key="10">
    <source>
        <dbReference type="Proteomes" id="UP001302494"/>
    </source>
</evidence>
<dbReference type="RefSeq" id="WP_312744456.1">
    <property type="nucleotide sequence ID" value="NZ_CP116968.1"/>
</dbReference>
<dbReference type="Pfam" id="PF20143">
    <property type="entry name" value="NAD_kinase_C"/>
    <property type="match status" value="1"/>
</dbReference>
<keyword evidence="10" id="KW-1185">Reference proteome</keyword>
<evidence type="ECO:0000256" key="3">
    <source>
        <dbReference type="ARBA" id="ARBA00022777"/>
    </source>
</evidence>
<dbReference type="InterPro" id="IPR017437">
    <property type="entry name" value="ATP-NAD_kinase_PpnK-typ_C"/>
</dbReference>
<dbReference type="Proteomes" id="UP001302494">
    <property type="component" value="Chromosome"/>
</dbReference>
<evidence type="ECO:0000256" key="2">
    <source>
        <dbReference type="ARBA" id="ARBA00022741"/>
    </source>
</evidence>
<dbReference type="InterPro" id="IPR002504">
    <property type="entry name" value="NADK"/>
</dbReference>
<dbReference type="Gene3D" id="2.60.200.30">
    <property type="entry name" value="Probable inorganic polyphosphate/atp-NAD kinase, domain 2"/>
    <property type="match status" value="1"/>
</dbReference>
<keyword evidence="3 8" id="KW-0418">Kinase</keyword>
<dbReference type="HAMAP" id="MF_00361">
    <property type="entry name" value="NAD_kinase"/>
    <property type="match status" value="1"/>
</dbReference>
<dbReference type="AlphaFoldDB" id="A0AA96GMF5"/>
<evidence type="ECO:0000256" key="8">
    <source>
        <dbReference type="HAMAP-Rule" id="MF_00361"/>
    </source>
</evidence>
<feature type="binding site" evidence="8">
    <location>
        <begin position="183"/>
        <end position="188"/>
    </location>
    <ligand>
        <name>NAD(+)</name>
        <dbReference type="ChEBI" id="CHEBI:57540"/>
    </ligand>
</feature>
<dbReference type="KEGG" id="nneo:PQG83_19210"/>
<dbReference type="PANTHER" id="PTHR20275">
    <property type="entry name" value="NAD KINASE"/>
    <property type="match status" value="1"/>
</dbReference>
<feature type="binding site" evidence="8">
    <location>
        <begin position="142"/>
        <end position="143"/>
    </location>
    <ligand>
        <name>NAD(+)</name>
        <dbReference type="ChEBI" id="CHEBI:57540"/>
    </ligand>
</feature>
<dbReference type="SUPFAM" id="SSF111331">
    <property type="entry name" value="NAD kinase/diacylglycerol kinase-like"/>
    <property type="match status" value="1"/>
</dbReference>
<feature type="binding site" evidence="8">
    <location>
        <begin position="68"/>
        <end position="69"/>
    </location>
    <ligand>
        <name>NAD(+)</name>
        <dbReference type="ChEBI" id="CHEBI:57540"/>
    </ligand>
</feature>
<evidence type="ECO:0000256" key="5">
    <source>
        <dbReference type="ARBA" id="ARBA00022857"/>
    </source>
</evidence>
<dbReference type="PANTHER" id="PTHR20275:SF0">
    <property type="entry name" value="NAD KINASE"/>
    <property type="match status" value="1"/>
</dbReference>
<dbReference type="Pfam" id="PF01513">
    <property type="entry name" value="NAD_kinase"/>
    <property type="match status" value="1"/>
</dbReference>
<keyword evidence="5 8" id="KW-0521">NADP</keyword>
<reference evidence="9 10" key="1">
    <citation type="submission" date="2023-01" db="EMBL/GenBank/DDBJ databases">
        <title>Cultivation and genomic characterization of new, ubiquitous marine nitrite-oxidizing bacteria from the Nitrospirales.</title>
        <authorList>
            <person name="Mueller A.J."/>
            <person name="Daebeler A."/>
            <person name="Herbold C.W."/>
            <person name="Kirkegaard R.H."/>
            <person name="Daims H."/>
        </authorList>
    </citation>
    <scope>NUCLEOTIDE SEQUENCE [LARGE SCALE GENOMIC DNA]</scope>
    <source>
        <strain evidence="9 10">DK</strain>
    </source>
</reference>
<proteinExistence type="inferred from homology"/>
<dbReference type="GO" id="GO:0006741">
    <property type="term" value="P:NADP+ biosynthetic process"/>
    <property type="evidence" value="ECO:0007669"/>
    <property type="project" value="UniProtKB-UniRule"/>
</dbReference>
<comment type="subcellular location">
    <subcellularLocation>
        <location evidence="8">Cytoplasm</location>
    </subcellularLocation>
</comment>